<dbReference type="Proteomes" id="UP001430953">
    <property type="component" value="Unassembled WGS sequence"/>
</dbReference>
<dbReference type="AlphaFoldDB" id="A0AAW2FD93"/>
<gene>
    <name evidence="1" type="ORF">PUN28_011288</name>
</gene>
<name>A0AAW2FD93_9HYME</name>
<proteinExistence type="predicted"/>
<evidence type="ECO:0000313" key="1">
    <source>
        <dbReference type="EMBL" id="KAL0113848.1"/>
    </source>
</evidence>
<organism evidence="1 2">
    <name type="scientific">Cardiocondyla obscurior</name>
    <dbReference type="NCBI Taxonomy" id="286306"/>
    <lineage>
        <taxon>Eukaryota</taxon>
        <taxon>Metazoa</taxon>
        <taxon>Ecdysozoa</taxon>
        <taxon>Arthropoda</taxon>
        <taxon>Hexapoda</taxon>
        <taxon>Insecta</taxon>
        <taxon>Pterygota</taxon>
        <taxon>Neoptera</taxon>
        <taxon>Endopterygota</taxon>
        <taxon>Hymenoptera</taxon>
        <taxon>Apocrita</taxon>
        <taxon>Aculeata</taxon>
        <taxon>Formicoidea</taxon>
        <taxon>Formicidae</taxon>
        <taxon>Myrmicinae</taxon>
        <taxon>Cardiocondyla</taxon>
    </lineage>
</organism>
<evidence type="ECO:0000313" key="2">
    <source>
        <dbReference type="Proteomes" id="UP001430953"/>
    </source>
</evidence>
<sequence length="235" mass="27801">MHVHKDFINFPYLGLIQANDKRGKASLSLRENYFLGKILPLARYILRIVNCRRCQEITFLYLRRYVSSAKKKLYIPCIYFNDFTLPFILTPNLATGYVSSLFTSRIARGSNNFPRVPHRIARSDRGRERTFADTANYEYCNDDLASEREFSFIRDVCQRAYIRHNIIFLDYFRVTLFCHQYFRIIARRKIKRNFKFNSETFATRKFCILKSSADLSAVSMRAPDCTHYMGIEILV</sequence>
<accession>A0AAW2FD93</accession>
<dbReference type="EMBL" id="JADYXP020000011">
    <property type="protein sequence ID" value="KAL0113848.1"/>
    <property type="molecule type" value="Genomic_DNA"/>
</dbReference>
<protein>
    <submittedName>
        <fullName evidence="1">Uncharacterized protein</fullName>
    </submittedName>
</protein>
<comment type="caution">
    <text evidence="1">The sequence shown here is derived from an EMBL/GenBank/DDBJ whole genome shotgun (WGS) entry which is preliminary data.</text>
</comment>
<reference evidence="1 2" key="1">
    <citation type="submission" date="2023-03" db="EMBL/GenBank/DDBJ databases">
        <title>High recombination rates correlate with genetic variation in Cardiocondyla obscurior ants.</title>
        <authorList>
            <person name="Errbii M."/>
        </authorList>
    </citation>
    <scope>NUCLEOTIDE SEQUENCE [LARGE SCALE GENOMIC DNA]</scope>
    <source>
        <strain evidence="1">Alpha-2009</strain>
        <tissue evidence="1">Whole body</tissue>
    </source>
</reference>
<keyword evidence="2" id="KW-1185">Reference proteome</keyword>